<dbReference type="PANTHER" id="PTHR30627">
    <property type="entry name" value="PEPTIDOGLYCAN D,D-TRANSPEPTIDASE"/>
    <property type="match status" value="1"/>
</dbReference>
<keyword evidence="2 16" id="KW-1003">Cell membrane</keyword>
<keyword evidence="7 16" id="KW-0812">Transmembrane</keyword>
<evidence type="ECO:0000313" key="20">
    <source>
        <dbReference type="Proteomes" id="UP000028252"/>
    </source>
</evidence>
<keyword evidence="6 16" id="KW-0645">Protease</keyword>
<keyword evidence="12 16" id="KW-0472">Membrane</keyword>
<dbReference type="InterPro" id="IPR012338">
    <property type="entry name" value="Beta-lactam/transpept-like"/>
</dbReference>
<dbReference type="InterPro" id="IPR050515">
    <property type="entry name" value="Beta-lactam/transpept"/>
</dbReference>
<protein>
    <recommendedName>
        <fullName evidence="16">Peptidoglycan D,D-transpeptidase FtsI</fullName>
        <ecNumber evidence="16">3.4.16.4</ecNumber>
    </recommendedName>
    <alternativeName>
        <fullName evidence="16">Penicillin-binding protein 3</fullName>
        <shortName evidence="16">PBP-3</shortName>
    </alternativeName>
</protein>
<dbReference type="Gene3D" id="3.90.1310.10">
    <property type="entry name" value="Penicillin-binding protein 2a (Domain 2)"/>
    <property type="match status" value="1"/>
</dbReference>
<dbReference type="STRING" id="1232683.ADIMK_0347"/>
<comment type="pathway">
    <text evidence="16">Cell wall biogenesis; peptidoglycan biosynthesis.</text>
</comment>
<dbReference type="HAMAP" id="MF_02080">
    <property type="entry name" value="FtsI_transpept"/>
    <property type="match status" value="1"/>
</dbReference>
<comment type="catalytic activity">
    <reaction evidence="16">
        <text>Preferential cleavage: (Ac)2-L-Lys-D-Ala-|-D-Ala. Also transpeptidation of peptidyl-alanyl moieties that are N-acyl substituents of D-alanine.</text>
        <dbReference type="EC" id="3.4.16.4"/>
    </reaction>
</comment>
<dbReference type="GO" id="GO:0000917">
    <property type="term" value="P:division septum assembly"/>
    <property type="evidence" value="ECO:0007669"/>
    <property type="project" value="UniProtKB-KW"/>
</dbReference>
<name>A0A081G3N5_9GAMM</name>
<dbReference type="eggNOG" id="COG0768">
    <property type="taxonomic scope" value="Bacteria"/>
</dbReference>
<dbReference type="InterPro" id="IPR001460">
    <property type="entry name" value="PCN-bd_Tpept"/>
</dbReference>
<evidence type="ECO:0000256" key="9">
    <source>
        <dbReference type="ARBA" id="ARBA00022960"/>
    </source>
</evidence>
<evidence type="ECO:0000256" key="4">
    <source>
        <dbReference type="ARBA" id="ARBA00022618"/>
    </source>
</evidence>
<accession>A0A081G3N5</accession>
<keyword evidence="9 16" id="KW-0133">Cell shape</keyword>
<dbReference type="EMBL" id="JMQN01000011">
    <property type="protein sequence ID" value="KEA65390.1"/>
    <property type="molecule type" value="Genomic_DNA"/>
</dbReference>
<gene>
    <name evidence="16" type="primary">ftsI</name>
    <name evidence="19" type="ORF">ADIMK_0347</name>
</gene>
<evidence type="ECO:0000256" key="16">
    <source>
        <dbReference type="HAMAP-Rule" id="MF_02080"/>
    </source>
</evidence>
<dbReference type="GO" id="GO:0008955">
    <property type="term" value="F:peptidoglycan glycosyltransferase activity"/>
    <property type="evidence" value="ECO:0007669"/>
    <property type="project" value="InterPro"/>
</dbReference>
<comment type="subcellular location">
    <subcellularLocation>
        <location evidence="1">Membrane</location>
    </subcellularLocation>
</comment>
<dbReference type="PATRIC" id="fig|1232683.4.peg.342"/>
<evidence type="ECO:0000256" key="8">
    <source>
        <dbReference type="ARBA" id="ARBA00022801"/>
    </source>
</evidence>
<dbReference type="EC" id="3.4.16.4" evidence="16"/>
<evidence type="ECO:0000256" key="14">
    <source>
        <dbReference type="ARBA" id="ARBA00023306"/>
    </source>
</evidence>
<dbReference type="Gene3D" id="1.10.150.770">
    <property type="match status" value="1"/>
</dbReference>
<keyword evidence="20" id="KW-1185">Reference proteome</keyword>
<dbReference type="GO" id="GO:0043093">
    <property type="term" value="P:FtsZ-dependent cytokinesis"/>
    <property type="evidence" value="ECO:0007669"/>
    <property type="project" value="UniProtKB-UniRule"/>
</dbReference>
<dbReference type="GO" id="GO:0009002">
    <property type="term" value="F:serine-type D-Ala-D-Ala carboxypeptidase activity"/>
    <property type="evidence" value="ECO:0007669"/>
    <property type="project" value="UniProtKB-UniRule"/>
</dbReference>
<dbReference type="Pfam" id="PF00905">
    <property type="entry name" value="Transpeptidase"/>
    <property type="match status" value="1"/>
</dbReference>
<evidence type="ECO:0000256" key="15">
    <source>
        <dbReference type="ARBA" id="ARBA00023316"/>
    </source>
</evidence>
<dbReference type="GO" id="GO:0006508">
    <property type="term" value="P:proteolysis"/>
    <property type="evidence" value="ECO:0007669"/>
    <property type="project" value="UniProtKB-KW"/>
</dbReference>
<keyword evidence="3 16" id="KW-0997">Cell inner membrane</keyword>
<evidence type="ECO:0000256" key="7">
    <source>
        <dbReference type="ARBA" id="ARBA00022692"/>
    </source>
</evidence>
<organism evidence="19 20">
    <name type="scientific">Marinobacterium lacunae</name>
    <dbReference type="NCBI Taxonomy" id="1232683"/>
    <lineage>
        <taxon>Bacteria</taxon>
        <taxon>Pseudomonadati</taxon>
        <taxon>Pseudomonadota</taxon>
        <taxon>Gammaproteobacteria</taxon>
        <taxon>Oceanospirillales</taxon>
        <taxon>Oceanospirillaceae</taxon>
        <taxon>Marinobacterium</taxon>
    </lineage>
</organism>
<evidence type="ECO:0000313" key="19">
    <source>
        <dbReference type="EMBL" id="KEA65390.1"/>
    </source>
</evidence>
<evidence type="ECO:0000256" key="6">
    <source>
        <dbReference type="ARBA" id="ARBA00022670"/>
    </source>
</evidence>
<evidence type="ECO:0000256" key="3">
    <source>
        <dbReference type="ARBA" id="ARBA00022519"/>
    </source>
</evidence>
<comment type="function">
    <text evidence="16">Catalyzes cross-linking of the peptidoglycan cell wall at the division septum.</text>
</comment>
<keyword evidence="15 16" id="KW-0961">Cell wall biogenesis/degradation</keyword>
<dbReference type="SUPFAM" id="SSF56519">
    <property type="entry name" value="Penicillin binding protein dimerisation domain"/>
    <property type="match status" value="1"/>
</dbReference>
<dbReference type="AlphaFoldDB" id="A0A081G3N5"/>
<dbReference type="PANTHER" id="PTHR30627:SF1">
    <property type="entry name" value="PEPTIDOGLYCAN D,D-TRANSPEPTIDASE FTSI"/>
    <property type="match status" value="1"/>
</dbReference>
<evidence type="ECO:0000256" key="12">
    <source>
        <dbReference type="ARBA" id="ARBA00023136"/>
    </source>
</evidence>
<sequence length="581" mass="63583">MSRDNSKATSKGEQVVQAMAARGWRLWLVFALLVLIAGVILAKMLSLSTEDQAFLRSQGDARTLRTMLLPAHRGLITDRNGEPLAVSAPVATIWADPKMADLQNPRLRQLAQLLDMSREELLRELGSDRERRFLYLKRQVTPELAESVSALDIGGIHVDQEYKRYYPAAEVTTHLVGFTSVDGEGQEGLELAFNDWLRGEPGRKLVMKDRSGRTIKHIRSLAPAEPGKDLALSIDLRLQYLAYRELKDAVNTHRADSGSVVVMDVRTGEVLAMVNQPSYNPNDRSNLLTSALRNRAMTDVFEPGSTMKPLTVATALMTERYKPETEVDVSPGYIRVRSATIRDHRNYGVLDLTGIITKSSNVGVTRLALDMPPDAIRNLMHNVGLGEVSGTGFPGERSGTLPFLSERQTVERATLSYGYGLSVTALQLAHSYVPLAAGGVQKPVSLLRVDRDDQLETKRVMPKLVADEVLAMMETVISPKGTGRQAAVTGYRVAGKTGTAHKASGGGYASDRYTSVFAGIAPVSHPRIAVAVMVDNPKGQEYYGGEVAAPVFSRVTADALRLLNVPPDKWPESDKQQVVTK</sequence>
<dbReference type="GO" id="GO:0009252">
    <property type="term" value="P:peptidoglycan biosynthetic process"/>
    <property type="evidence" value="ECO:0007669"/>
    <property type="project" value="UniProtKB-UniRule"/>
</dbReference>
<keyword evidence="19" id="KW-0328">Glycosyltransferase</keyword>
<evidence type="ECO:0000259" key="17">
    <source>
        <dbReference type="Pfam" id="PF00905"/>
    </source>
</evidence>
<reference evidence="19 20" key="1">
    <citation type="submission" date="2014-04" db="EMBL/GenBank/DDBJ databases">
        <title>Marinobacterium kochiensis sp. nov., isolated from sediment sample collected from Kochi backwaters in Kerala, India.</title>
        <authorList>
            <person name="Singh A."/>
            <person name="Pinnaka A.K."/>
        </authorList>
    </citation>
    <scope>NUCLEOTIDE SEQUENCE [LARGE SCALE GENOMIC DNA]</scope>
    <source>
        <strain evidence="19 20">AK27</strain>
    </source>
</reference>
<dbReference type="InterPro" id="IPR036138">
    <property type="entry name" value="PBP_dimer_sf"/>
</dbReference>
<feature type="active site" description="Acyl-ester intermediate" evidence="16">
    <location>
        <position position="305"/>
    </location>
</feature>
<dbReference type="GO" id="GO:0005886">
    <property type="term" value="C:plasma membrane"/>
    <property type="evidence" value="ECO:0007669"/>
    <property type="project" value="UniProtKB-UniRule"/>
</dbReference>
<evidence type="ECO:0000256" key="10">
    <source>
        <dbReference type="ARBA" id="ARBA00022984"/>
    </source>
</evidence>
<evidence type="ECO:0000259" key="18">
    <source>
        <dbReference type="Pfam" id="PF03717"/>
    </source>
</evidence>
<dbReference type="GO" id="GO:0008360">
    <property type="term" value="P:regulation of cell shape"/>
    <property type="evidence" value="ECO:0007669"/>
    <property type="project" value="UniProtKB-KW"/>
</dbReference>
<comment type="caution">
    <text evidence="19">The sequence shown here is derived from an EMBL/GenBank/DDBJ whole genome shotgun (WGS) entry which is preliminary data.</text>
</comment>
<feature type="domain" description="Penicillin-binding protein dimerisation" evidence="18">
    <location>
        <begin position="70"/>
        <end position="217"/>
    </location>
</feature>
<evidence type="ECO:0000256" key="1">
    <source>
        <dbReference type="ARBA" id="ARBA00004370"/>
    </source>
</evidence>
<proteinExistence type="inferred from homology"/>
<dbReference type="Pfam" id="PF03717">
    <property type="entry name" value="PBP_dimer"/>
    <property type="match status" value="1"/>
</dbReference>
<dbReference type="RefSeq" id="WP_036182827.1">
    <property type="nucleotide sequence ID" value="NZ_JMQN01000011.1"/>
</dbReference>
<dbReference type="InterPro" id="IPR005311">
    <property type="entry name" value="PBP_dimer"/>
</dbReference>
<dbReference type="Gene3D" id="3.40.710.10">
    <property type="entry name" value="DD-peptidase/beta-lactamase superfamily"/>
    <property type="match status" value="1"/>
</dbReference>
<dbReference type="UniPathway" id="UPA00219"/>
<feature type="domain" description="Penicillin-binding protein transpeptidase" evidence="17">
    <location>
        <begin position="258"/>
        <end position="555"/>
    </location>
</feature>
<evidence type="ECO:0000256" key="13">
    <source>
        <dbReference type="ARBA" id="ARBA00023210"/>
    </source>
</evidence>
<keyword evidence="8 16" id="KW-0378">Hydrolase</keyword>
<dbReference type="Gene3D" id="3.30.450.330">
    <property type="match status" value="1"/>
</dbReference>
<evidence type="ECO:0000256" key="5">
    <source>
        <dbReference type="ARBA" id="ARBA00022645"/>
    </source>
</evidence>
<dbReference type="Proteomes" id="UP000028252">
    <property type="component" value="Unassembled WGS sequence"/>
</dbReference>
<evidence type="ECO:0000256" key="2">
    <source>
        <dbReference type="ARBA" id="ARBA00022475"/>
    </source>
</evidence>
<dbReference type="GO" id="GO:0008658">
    <property type="term" value="F:penicillin binding"/>
    <property type="evidence" value="ECO:0007669"/>
    <property type="project" value="InterPro"/>
</dbReference>
<dbReference type="GO" id="GO:0071555">
    <property type="term" value="P:cell wall organization"/>
    <property type="evidence" value="ECO:0007669"/>
    <property type="project" value="UniProtKB-KW"/>
</dbReference>
<dbReference type="SUPFAM" id="SSF56601">
    <property type="entry name" value="beta-lactamase/transpeptidase-like"/>
    <property type="match status" value="1"/>
</dbReference>
<keyword evidence="10 16" id="KW-0573">Peptidoglycan synthesis</keyword>
<keyword evidence="13 16" id="KW-0717">Septation</keyword>
<keyword evidence="19" id="KW-0808">Transferase</keyword>
<keyword evidence="11 16" id="KW-1133">Transmembrane helix</keyword>
<keyword evidence="5 16" id="KW-0121">Carboxypeptidase</keyword>
<comment type="similarity">
    <text evidence="16">Belongs to the transpeptidase family. FtsI subfamily.</text>
</comment>
<keyword evidence="4 16" id="KW-0132">Cell division</keyword>
<evidence type="ECO:0000256" key="11">
    <source>
        <dbReference type="ARBA" id="ARBA00022989"/>
    </source>
</evidence>
<dbReference type="OrthoDB" id="9789078at2"/>
<keyword evidence="14 16" id="KW-0131">Cell cycle</keyword>
<dbReference type="InterPro" id="IPR037532">
    <property type="entry name" value="FtsI_transpept"/>
</dbReference>